<keyword evidence="2" id="KW-0238">DNA-binding</keyword>
<dbReference type="SUPFAM" id="SSF56349">
    <property type="entry name" value="DNA breaking-rejoining enzymes"/>
    <property type="match status" value="1"/>
</dbReference>
<dbReference type="Gene3D" id="1.10.150.130">
    <property type="match status" value="1"/>
</dbReference>
<keyword evidence="6" id="KW-1185">Reference proteome</keyword>
<dbReference type="InterPro" id="IPR025269">
    <property type="entry name" value="SAM-like_dom"/>
</dbReference>
<sequence>MGKVTIRKKPISKGRQTLYLDFYPPVQNPDTGKQQRRYYLKIYIYSKPKTELEKEHNRETLSLAEHVRSKRQLDVQNKRFDFLSDAKRNGNFLDFFQELADKRSGTNSYNWKMSVAYFIAFAGEVFPFAYLNETFCEGYSAYLLSSPSVGRAKRKIKTNTAVSYFAKFKTTLKEAYKKGYLPKDLGRIVDGITPIDTHREFLFMDELQNMADAECESKVVKRAGLFSALTGFRFSDIQTLLWSEIRGAKGNYIILYAQEKTAAAEYFPVSDQAVALLGVPGSPNERVFKDLDYNQVDTLLPGWLINAGINRHFTFHGFRHTFATLQIASGTSIYTVSKLLGHKSVKTTEIYARIVDSLKKEATERIRLNSLTLDAMIKKE</sequence>
<dbReference type="InterPro" id="IPR002104">
    <property type="entry name" value="Integrase_catalytic"/>
</dbReference>
<evidence type="ECO:0000313" key="5">
    <source>
        <dbReference type="EMBL" id="MCT2561759.1"/>
    </source>
</evidence>
<name>A0ABT2ISE4_9FLAO</name>
<evidence type="ECO:0000256" key="2">
    <source>
        <dbReference type="ARBA" id="ARBA00023125"/>
    </source>
</evidence>
<proteinExistence type="inferred from homology"/>
<gene>
    <name evidence="5" type="ORF">N0B48_07680</name>
</gene>
<dbReference type="Gene3D" id="1.10.443.10">
    <property type="entry name" value="Intergrase catalytic core"/>
    <property type="match status" value="1"/>
</dbReference>
<dbReference type="Pfam" id="PF17293">
    <property type="entry name" value="Arm-DNA-bind_5"/>
    <property type="match status" value="1"/>
</dbReference>
<accession>A0ABT2ISE4</accession>
<dbReference type="InterPro" id="IPR011010">
    <property type="entry name" value="DNA_brk_join_enz"/>
</dbReference>
<dbReference type="RefSeq" id="WP_259837989.1">
    <property type="nucleotide sequence ID" value="NZ_JAOAMU010000002.1"/>
</dbReference>
<organism evidence="5 6">
    <name type="scientific">Chryseobacterium herbae</name>
    <dbReference type="NCBI Taxonomy" id="2976476"/>
    <lineage>
        <taxon>Bacteria</taxon>
        <taxon>Pseudomonadati</taxon>
        <taxon>Bacteroidota</taxon>
        <taxon>Flavobacteriia</taxon>
        <taxon>Flavobacteriales</taxon>
        <taxon>Weeksellaceae</taxon>
        <taxon>Chryseobacterium group</taxon>
        <taxon>Chryseobacterium</taxon>
    </lineage>
</organism>
<evidence type="ECO:0000256" key="1">
    <source>
        <dbReference type="ARBA" id="ARBA00008857"/>
    </source>
</evidence>
<dbReference type="Pfam" id="PF00589">
    <property type="entry name" value="Phage_integrase"/>
    <property type="match status" value="1"/>
</dbReference>
<evidence type="ECO:0000259" key="4">
    <source>
        <dbReference type="PROSITE" id="PS51898"/>
    </source>
</evidence>
<evidence type="ECO:0000256" key="3">
    <source>
        <dbReference type="ARBA" id="ARBA00023172"/>
    </source>
</evidence>
<dbReference type="InterPro" id="IPR013762">
    <property type="entry name" value="Integrase-like_cat_sf"/>
</dbReference>
<dbReference type="InterPro" id="IPR010998">
    <property type="entry name" value="Integrase_recombinase_N"/>
</dbReference>
<comment type="similarity">
    <text evidence="1">Belongs to the 'phage' integrase family.</text>
</comment>
<dbReference type="Proteomes" id="UP001525566">
    <property type="component" value="Unassembled WGS sequence"/>
</dbReference>
<keyword evidence="3" id="KW-0233">DNA recombination</keyword>
<feature type="domain" description="Tyr recombinase" evidence="4">
    <location>
        <begin position="197"/>
        <end position="364"/>
    </location>
</feature>
<dbReference type="InterPro" id="IPR035386">
    <property type="entry name" value="Arm-DNA-bind_5"/>
</dbReference>
<comment type="caution">
    <text evidence="5">The sequence shown here is derived from an EMBL/GenBank/DDBJ whole genome shotgun (WGS) entry which is preliminary data.</text>
</comment>
<dbReference type="CDD" id="cd01185">
    <property type="entry name" value="INTN1_C_like"/>
    <property type="match status" value="1"/>
</dbReference>
<dbReference type="InterPro" id="IPR050090">
    <property type="entry name" value="Tyrosine_recombinase_XerCD"/>
</dbReference>
<protein>
    <submittedName>
        <fullName evidence="5">Site-specific integrase</fullName>
    </submittedName>
</protein>
<reference evidence="5 6" key="1">
    <citation type="submission" date="2022-09" db="EMBL/GenBank/DDBJ databases">
        <title>Chryseobacterium oleae sp.nov., isolated from the inter-root soil of Pyrola calliantha H. Andr. in Tibet.</title>
        <authorList>
            <person name="Li Z."/>
        </authorList>
    </citation>
    <scope>NUCLEOTIDE SEQUENCE [LARGE SCALE GENOMIC DNA]</scope>
    <source>
        <strain evidence="6">pc1-10</strain>
    </source>
</reference>
<dbReference type="PANTHER" id="PTHR30349:SF64">
    <property type="entry name" value="PROPHAGE INTEGRASE INTD-RELATED"/>
    <property type="match status" value="1"/>
</dbReference>
<dbReference type="PROSITE" id="PS51898">
    <property type="entry name" value="TYR_RECOMBINASE"/>
    <property type="match status" value="1"/>
</dbReference>
<dbReference type="PANTHER" id="PTHR30349">
    <property type="entry name" value="PHAGE INTEGRASE-RELATED"/>
    <property type="match status" value="1"/>
</dbReference>
<dbReference type="Pfam" id="PF13102">
    <property type="entry name" value="Phage_int_SAM_5"/>
    <property type="match status" value="1"/>
</dbReference>
<evidence type="ECO:0000313" key="6">
    <source>
        <dbReference type="Proteomes" id="UP001525566"/>
    </source>
</evidence>
<dbReference type="EMBL" id="JAOAMU010000002">
    <property type="protein sequence ID" value="MCT2561759.1"/>
    <property type="molecule type" value="Genomic_DNA"/>
</dbReference>